<evidence type="ECO:0000259" key="1">
    <source>
        <dbReference type="PROSITE" id="PS51833"/>
    </source>
</evidence>
<evidence type="ECO:0000313" key="3">
    <source>
        <dbReference type="Proteomes" id="UP000594688"/>
    </source>
</evidence>
<gene>
    <name evidence="2" type="ORF">G3M70_03790</name>
</gene>
<organism evidence="2 3">
    <name type="scientific">Candidatus Nitronauta litoralis</name>
    <dbReference type="NCBI Taxonomy" id="2705533"/>
    <lineage>
        <taxon>Bacteria</taxon>
        <taxon>Pseudomonadati</taxon>
        <taxon>Nitrospinota/Tectimicrobiota group</taxon>
        <taxon>Nitrospinota</taxon>
        <taxon>Nitrospinia</taxon>
        <taxon>Nitrospinales</taxon>
        <taxon>Nitrospinaceae</taxon>
        <taxon>Candidatus Nitronauta</taxon>
    </lineage>
</organism>
<evidence type="ECO:0000313" key="2">
    <source>
        <dbReference type="EMBL" id="QPJ61057.1"/>
    </source>
</evidence>
<sequence>MEKLDLQPFIGCDSLPTLPDQISRVLDETSRASAMDYNIVQIIQFDPAIASRVLQVSNSALYGYPSQIGSLQQAAGLLGPGVIKSIILTTPIFERFEGDAAIHRVGIDYHRLWRNSAAVGAVAGALGRQFDGFESDVCFTSGLLHDLGKISLAVLKPEAFLKCFQQSKLQGRPVLDVEKEILGITHVEIQLAMAANWGFPEVLKTRRKQSRNGKSGVPELVELAAGLAAQWGFDDDLGFEEEDTEYLTELCASLGYSFQDVKARESELKNYANRVAAQI</sequence>
<dbReference type="InterPro" id="IPR052340">
    <property type="entry name" value="RNase_Y/CdgJ"/>
</dbReference>
<accession>A0A7T0BV79</accession>
<dbReference type="InterPro" id="IPR013976">
    <property type="entry name" value="HDOD"/>
</dbReference>
<reference evidence="2 3" key="1">
    <citation type="submission" date="2020-02" db="EMBL/GenBank/DDBJ databases">
        <title>Genomic and physiological characterization of two novel Nitrospinaceae genera.</title>
        <authorList>
            <person name="Mueller A.J."/>
            <person name="Jung M.-Y."/>
            <person name="Strachan C.R."/>
            <person name="Herbold C.W."/>
            <person name="Kirkegaard R.H."/>
            <person name="Daims H."/>
        </authorList>
    </citation>
    <scope>NUCLEOTIDE SEQUENCE [LARGE SCALE GENOMIC DNA]</scope>
    <source>
        <strain evidence="2">EB</strain>
    </source>
</reference>
<dbReference type="Proteomes" id="UP000594688">
    <property type="component" value="Chromosome"/>
</dbReference>
<protein>
    <submittedName>
        <fullName evidence="2">HDOD domain-containing protein</fullName>
    </submittedName>
</protein>
<dbReference type="EMBL" id="CP048685">
    <property type="protein sequence ID" value="QPJ61057.1"/>
    <property type="molecule type" value="Genomic_DNA"/>
</dbReference>
<proteinExistence type="predicted"/>
<dbReference type="AlphaFoldDB" id="A0A7T0BV79"/>
<name>A0A7T0BV79_9BACT</name>
<dbReference type="Pfam" id="PF08668">
    <property type="entry name" value="HDOD"/>
    <property type="match status" value="1"/>
</dbReference>
<dbReference type="PROSITE" id="PS51833">
    <property type="entry name" value="HDOD"/>
    <property type="match status" value="1"/>
</dbReference>
<dbReference type="SUPFAM" id="SSF109604">
    <property type="entry name" value="HD-domain/PDEase-like"/>
    <property type="match status" value="1"/>
</dbReference>
<dbReference type="Gene3D" id="1.10.3210.10">
    <property type="entry name" value="Hypothetical protein af1432"/>
    <property type="match status" value="1"/>
</dbReference>
<dbReference type="KEGG" id="nli:G3M70_03790"/>
<dbReference type="PANTHER" id="PTHR33525:SF3">
    <property type="entry name" value="RIBONUCLEASE Y"/>
    <property type="match status" value="1"/>
</dbReference>
<feature type="domain" description="HDOD" evidence="1">
    <location>
        <begin position="15"/>
        <end position="213"/>
    </location>
</feature>
<dbReference type="PANTHER" id="PTHR33525">
    <property type="match status" value="1"/>
</dbReference>